<dbReference type="InterPro" id="IPR052953">
    <property type="entry name" value="Ser-rich/MCO-related"/>
</dbReference>
<dbReference type="Proteomes" id="UP000521872">
    <property type="component" value="Unassembled WGS sequence"/>
</dbReference>
<accession>A0A8H4VS52</accession>
<feature type="signal peptide" evidence="3">
    <location>
        <begin position="1"/>
        <end position="18"/>
    </location>
</feature>
<proteinExistence type="predicted"/>
<keyword evidence="2" id="KW-0472">Membrane</keyword>
<evidence type="ECO:0008006" key="6">
    <source>
        <dbReference type="Google" id="ProtNLM"/>
    </source>
</evidence>
<protein>
    <recommendedName>
        <fullName evidence="6">Extracellular serine-rich protein</fullName>
    </recommendedName>
</protein>
<keyword evidence="5" id="KW-1185">Reference proteome</keyword>
<dbReference type="PANTHER" id="PTHR34883">
    <property type="entry name" value="SERINE-RICH PROTEIN, PUTATIVE-RELATED-RELATED"/>
    <property type="match status" value="1"/>
</dbReference>
<evidence type="ECO:0000313" key="4">
    <source>
        <dbReference type="EMBL" id="KAF4620831.1"/>
    </source>
</evidence>
<feature type="transmembrane region" description="Helical" evidence="2">
    <location>
        <begin position="187"/>
        <end position="205"/>
    </location>
</feature>
<organism evidence="4 5">
    <name type="scientific">Agrocybe pediades</name>
    <dbReference type="NCBI Taxonomy" id="84607"/>
    <lineage>
        <taxon>Eukaryota</taxon>
        <taxon>Fungi</taxon>
        <taxon>Dikarya</taxon>
        <taxon>Basidiomycota</taxon>
        <taxon>Agaricomycotina</taxon>
        <taxon>Agaricomycetes</taxon>
        <taxon>Agaricomycetidae</taxon>
        <taxon>Agaricales</taxon>
        <taxon>Agaricineae</taxon>
        <taxon>Strophariaceae</taxon>
        <taxon>Agrocybe</taxon>
    </lineage>
</organism>
<evidence type="ECO:0000256" key="3">
    <source>
        <dbReference type="SAM" id="SignalP"/>
    </source>
</evidence>
<evidence type="ECO:0000256" key="1">
    <source>
        <dbReference type="SAM" id="MobiDB-lite"/>
    </source>
</evidence>
<comment type="caution">
    <text evidence="4">The sequence shown here is derived from an EMBL/GenBank/DDBJ whole genome shotgun (WGS) entry which is preliminary data.</text>
</comment>
<feature type="region of interest" description="Disordered" evidence="1">
    <location>
        <begin position="145"/>
        <end position="180"/>
    </location>
</feature>
<evidence type="ECO:0000313" key="5">
    <source>
        <dbReference type="Proteomes" id="UP000521872"/>
    </source>
</evidence>
<dbReference type="PROSITE" id="PS51257">
    <property type="entry name" value="PROKAR_LIPOPROTEIN"/>
    <property type="match status" value="1"/>
</dbReference>
<reference evidence="4 5" key="1">
    <citation type="submission" date="2019-12" db="EMBL/GenBank/DDBJ databases">
        <authorList>
            <person name="Floudas D."/>
            <person name="Bentzer J."/>
            <person name="Ahren D."/>
            <person name="Johansson T."/>
            <person name="Persson P."/>
            <person name="Tunlid A."/>
        </authorList>
    </citation>
    <scope>NUCLEOTIDE SEQUENCE [LARGE SCALE GENOMIC DNA]</scope>
    <source>
        <strain evidence="4 5">CBS 102.39</strain>
    </source>
</reference>
<sequence>MRSAVLFTLSALIASACAKNIVITVGGNKTADENVFNPESVEAKIGDVLFFNFTGGNFSATQSTFAAPCVPAHLTNSTINGFDSGPRNTVNGTAITNMPVPVTTNDTIWYFDINTCAQGGVGVVNVNDSTLETLDGAKRNAIRLNGTDADSDSTNSSNSASASRSSTAPSSSQTSQNNTNNSGADRALFLGLTSVVPVLAALLVISV</sequence>
<dbReference type="PANTHER" id="PTHR34883:SF17">
    <property type="entry name" value="CUPREDOXIN"/>
    <property type="match status" value="1"/>
</dbReference>
<keyword evidence="2" id="KW-1133">Transmembrane helix</keyword>
<dbReference type="EMBL" id="JAACJL010000015">
    <property type="protein sequence ID" value="KAF4620831.1"/>
    <property type="molecule type" value="Genomic_DNA"/>
</dbReference>
<gene>
    <name evidence="4" type="ORF">D9613_000877</name>
</gene>
<evidence type="ECO:0000256" key="2">
    <source>
        <dbReference type="SAM" id="Phobius"/>
    </source>
</evidence>
<dbReference type="AlphaFoldDB" id="A0A8H4VS52"/>
<dbReference type="Gene3D" id="2.60.40.420">
    <property type="entry name" value="Cupredoxins - blue copper proteins"/>
    <property type="match status" value="1"/>
</dbReference>
<dbReference type="SUPFAM" id="SSF49503">
    <property type="entry name" value="Cupredoxins"/>
    <property type="match status" value="1"/>
</dbReference>
<name>A0A8H4VS52_9AGAR</name>
<keyword evidence="3" id="KW-0732">Signal</keyword>
<dbReference type="OrthoDB" id="2331100at2759"/>
<dbReference type="InterPro" id="IPR008972">
    <property type="entry name" value="Cupredoxin"/>
</dbReference>
<feature type="chain" id="PRO_5034410718" description="Extracellular serine-rich protein" evidence="3">
    <location>
        <begin position="19"/>
        <end position="207"/>
    </location>
</feature>
<keyword evidence="2" id="KW-0812">Transmembrane</keyword>